<name>A0A137P4X5_CONC2</name>
<dbReference type="EMBL" id="KQ964514">
    <property type="protein sequence ID" value="KXN70056.1"/>
    <property type="molecule type" value="Genomic_DNA"/>
</dbReference>
<keyword evidence="10 14" id="KW-0411">Iron-sulfur</keyword>
<dbReference type="PIRSF" id="PIRSF000127">
    <property type="entry name" value="Xanthine_DH"/>
    <property type="match status" value="1"/>
</dbReference>
<dbReference type="GO" id="GO:0051537">
    <property type="term" value="F:2 iron, 2 sulfur cluster binding"/>
    <property type="evidence" value="ECO:0007669"/>
    <property type="project" value="UniProtKB-KW"/>
</dbReference>
<feature type="binding site" evidence="14">
    <location>
        <position position="65"/>
    </location>
    <ligand>
        <name>[2Fe-2S] cluster</name>
        <dbReference type="ChEBI" id="CHEBI:190135"/>
        <label>1</label>
    </ligand>
</feature>
<dbReference type="InterPro" id="IPR046867">
    <property type="entry name" value="AldOxase/xan_DH_MoCoBD2"/>
</dbReference>
<proteinExistence type="inferred from homology"/>
<dbReference type="InterPro" id="IPR012675">
    <property type="entry name" value="Beta-grasp_dom_sf"/>
</dbReference>
<evidence type="ECO:0000256" key="10">
    <source>
        <dbReference type="ARBA" id="ARBA00023014"/>
    </source>
</evidence>
<dbReference type="Gene3D" id="3.10.20.30">
    <property type="match status" value="1"/>
</dbReference>
<comment type="cofactor">
    <cofactor evidence="1 13">
        <name>FAD</name>
        <dbReference type="ChEBI" id="CHEBI:57692"/>
    </cofactor>
</comment>
<dbReference type="InterPro" id="IPR000674">
    <property type="entry name" value="Ald_Oxase/Xan_DH_a/b"/>
</dbReference>
<dbReference type="SUPFAM" id="SSF56176">
    <property type="entry name" value="FAD-binding/transporter-associated domain-like"/>
    <property type="match status" value="1"/>
</dbReference>
<dbReference type="Pfam" id="PF00111">
    <property type="entry name" value="Fer2"/>
    <property type="match status" value="1"/>
</dbReference>
<evidence type="ECO:0000313" key="18">
    <source>
        <dbReference type="Proteomes" id="UP000070444"/>
    </source>
</evidence>
<feature type="domain" description="FAD-binding PCMH-type" evidence="16">
    <location>
        <begin position="236"/>
        <end position="420"/>
    </location>
</feature>
<dbReference type="InterPro" id="IPR016208">
    <property type="entry name" value="Ald_Oxase/xanthine_DH-like"/>
</dbReference>
<dbReference type="FunFam" id="3.30.365.10:FF:000004">
    <property type="entry name" value="Xanthine dehydrogenase oxidase"/>
    <property type="match status" value="1"/>
</dbReference>
<dbReference type="GO" id="GO:0005506">
    <property type="term" value="F:iron ion binding"/>
    <property type="evidence" value="ECO:0007669"/>
    <property type="project" value="InterPro"/>
</dbReference>
<dbReference type="FunFam" id="3.30.43.10:FF:000001">
    <property type="entry name" value="Xanthine dehydrogenase/oxidase"/>
    <property type="match status" value="1"/>
</dbReference>
<dbReference type="FunFam" id="3.30.365.10:FF:000003">
    <property type="entry name" value="Aldehyde oxidase 1"/>
    <property type="match status" value="1"/>
</dbReference>
<keyword evidence="7 13" id="KW-0274">FAD</keyword>
<feature type="binding site" evidence="13">
    <location>
        <position position="637"/>
    </location>
    <ligand>
        <name>substrate</name>
    </ligand>
</feature>
<dbReference type="Pfam" id="PF20256">
    <property type="entry name" value="MoCoBD_2"/>
    <property type="match status" value="1"/>
</dbReference>
<dbReference type="PANTHER" id="PTHR45444:SF3">
    <property type="entry name" value="XANTHINE DEHYDROGENASE"/>
    <property type="match status" value="1"/>
</dbReference>
<dbReference type="Pfam" id="PF02738">
    <property type="entry name" value="MoCoBD_1"/>
    <property type="match status" value="1"/>
</dbReference>
<evidence type="ECO:0000256" key="12">
    <source>
        <dbReference type="PIRSR" id="PIRSR000127-1"/>
    </source>
</evidence>
<evidence type="ECO:0000259" key="15">
    <source>
        <dbReference type="PROSITE" id="PS51085"/>
    </source>
</evidence>
<dbReference type="SUPFAM" id="SSF54665">
    <property type="entry name" value="CO dehydrogenase molybdoprotein N-domain-like"/>
    <property type="match status" value="1"/>
</dbReference>
<dbReference type="SUPFAM" id="SSF47741">
    <property type="entry name" value="CO dehydrogenase ISP C-domain like"/>
    <property type="match status" value="1"/>
</dbReference>
<comment type="cofactor">
    <cofactor evidence="14">
        <name>Mo-molybdopterin</name>
        <dbReference type="ChEBI" id="CHEBI:71302"/>
    </cofactor>
    <text evidence="14">Binds 1 Mo-molybdopterin (Mo-MPT) cofactor per subunit.</text>
</comment>
<feature type="active site" description="Proton acceptor" evidence="12">
    <location>
        <position position="1098"/>
    </location>
</feature>
<dbReference type="InterPro" id="IPR036884">
    <property type="entry name" value="2Fe-2S-bd_dom_sf"/>
</dbReference>
<evidence type="ECO:0000256" key="5">
    <source>
        <dbReference type="ARBA" id="ARBA00022714"/>
    </source>
</evidence>
<feature type="binding site" evidence="13">
    <location>
        <position position="428"/>
    </location>
    <ligand>
        <name>FAD</name>
        <dbReference type="ChEBI" id="CHEBI:57692"/>
    </ligand>
</feature>
<dbReference type="PROSITE" id="PS51387">
    <property type="entry name" value="FAD_PCMH"/>
    <property type="match status" value="1"/>
</dbReference>
<dbReference type="InterPro" id="IPR036856">
    <property type="entry name" value="Ald_Oxase/Xan_DH_a/b_sf"/>
</dbReference>
<protein>
    <submittedName>
        <fullName evidence="17">Putative xanthine dehydrogenase HxA</fullName>
    </submittedName>
</protein>
<keyword evidence="3 14" id="KW-0500">Molybdenum</keyword>
<dbReference type="FunFam" id="3.90.1170.50:FF:000001">
    <property type="entry name" value="Aldehyde oxidase 1"/>
    <property type="match status" value="1"/>
</dbReference>
<feature type="binding site" evidence="14">
    <location>
        <position position="126"/>
    </location>
    <ligand>
        <name>[2Fe-2S] cluster</name>
        <dbReference type="ChEBI" id="CHEBI:190135"/>
        <label>2</label>
    </ligand>
</feature>
<feature type="binding site" evidence="13">
    <location>
        <begin position="264"/>
        <end position="271"/>
    </location>
    <ligand>
        <name>FAD</name>
        <dbReference type="ChEBI" id="CHEBI:57692"/>
    </ligand>
</feature>
<dbReference type="Gene3D" id="1.10.150.120">
    <property type="entry name" value="[2Fe-2S]-binding domain"/>
    <property type="match status" value="1"/>
</dbReference>
<dbReference type="Proteomes" id="UP000070444">
    <property type="component" value="Unassembled WGS sequence"/>
</dbReference>
<dbReference type="PANTHER" id="PTHR45444">
    <property type="entry name" value="XANTHINE DEHYDROGENASE"/>
    <property type="match status" value="1"/>
</dbReference>
<evidence type="ECO:0000256" key="8">
    <source>
        <dbReference type="ARBA" id="ARBA00023002"/>
    </source>
</evidence>
<dbReference type="InterPro" id="IPR006058">
    <property type="entry name" value="2Fe2S_fd_BS"/>
</dbReference>
<keyword evidence="9 14" id="KW-0408">Iron</keyword>
<dbReference type="Pfam" id="PF01315">
    <property type="entry name" value="Ald_Xan_dh_C"/>
    <property type="match status" value="1"/>
</dbReference>
<reference evidence="17 18" key="1">
    <citation type="journal article" date="2015" name="Genome Biol. Evol.">
        <title>Phylogenomic analyses indicate that early fungi evolved digesting cell walls of algal ancestors of land plants.</title>
        <authorList>
            <person name="Chang Y."/>
            <person name="Wang S."/>
            <person name="Sekimoto S."/>
            <person name="Aerts A.L."/>
            <person name="Choi C."/>
            <person name="Clum A."/>
            <person name="LaButti K.M."/>
            <person name="Lindquist E.A."/>
            <person name="Yee Ngan C."/>
            <person name="Ohm R.A."/>
            <person name="Salamov A.A."/>
            <person name="Grigoriev I.V."/>
            <person name="Spatafora J.W."/>
            <person name="Berbee M.L."/>
        </authorList>
    </citation>
    <scope>NUCLEOTIDE SEQUENCE [LARGE SCALE GENOMIC DNA]</scope>
    <source>
        <strain evidence="17 18">NRRL 28638</strain>
    </source>
</reference>
<dbReference type="SUPFAM" id="SSF56003">
    <property type="entry name" value="Molybdenum cofactor-binding domain"/>
    <property type="match status" value="1"/>
</dbReference>
<evidence type="ECO:0000256" key="3">
    <source>
        <dbReference type="ARBA" id="ARBA00022505"/>
    </source>
</evidence>
<dbReference type="Gene3D" id="3.30.365.10">
    <property type="entry name" value="Aldehyde oxidase/xanthine dehydrogenase, molybdopterin binding domain"/>
    <property type="match status" value="4"/>
</dbReference>
<evidence type="ECO:0000256" key="1">
    <source>
        <dbReference type="ARBA" id="ARBA00001974"/>
    </source>
</evidence>
<comment type="cofactor">
    <cofactor evidence="14">
        <name>[2Fe-2S] cluster</name>
        <dbReference type="ChEBI" id="CHEBI:190135"/>
    </cofactor>
    <text evidence="14">Binds 2 [2Fe-2S] clusters.</text>
</comment>
<evidence type="ECO:0000313" key="17">
    <source>
        <dbReference type="EMBL" id="KXN70056.1"/>
    </source>
</evidence>
<feature type="binding site" evidence="13">
    <location>
        <position position="715"/>
    </location>
    <ligand>
        <name>substrate</name>
    </ligand>
</feature>
<keyword evidence="8" id="KW-0560">Oxidoreductase</keyword>
<feature type="binding site" evidence="14">
    <location>
        <position position="163"/>
    </location>
    <ligand>
        <name>[2Fe-2S] cluster</name>
        <dbReference type="ChEBI" id="CHEBI:190135"/>
        <label>2</label>
    </ligand>
</feature>
<gene>
    <name evidence="17" type="ORF">CONCODRAFT_39866</name>
</gene>
<evidence type="ECO:0000259" key="16">
    <source>
        <dbReference type="PROSITE" id="PS51387"/>
    </source>
</evidence>
<dbReference type="InterPro" id="IPR001041">
    <property type="entry name" value="2Fe-2S_ferredoxin-type"/>
</dbReference>
<feature type="binding site" evidence="14">
    <location>
        <position position="62"/>
    </location>
    <ligand>
        <name>[2Fe-2S] cluster</name>
        <dbReference type="ChEBI" id="CHEBI:190135"/>
        <label>1</label>
    </ligand>
</feature>
<feature type="binding site" evidence="14">
    <location>
        <position position="914"/>
    </location>
    <ligand>
        <name>Mo-molybdopterin</name>
        <dbReference type="ChEBI" id="CHEBI:71302"/>
    </ligand>
    <ligandPart>
        <name>Mo</name>
        <dbReference type="ChEBI" id="CHEBI:28685"/>
    </ligandPart>
</feature>
<feature type="binding site" evidence="14">
    <location>
        <position position="87"/>
    </location>
    <ligand>
        <name>[2Fe-2S] cluster</name>
        <dbReference type="ChEBI" id="CHEBI:190135"/>
        <label>1</label>
    </ligand>
</feature>
<dbReference type="STRING" id="796925.A0A137P4X5"/>
<dbReference type="SMART" id="SM01008">
    <property type="entry name" value="Ald_Xan_dh_C"/>
    <property type="match status" value="1"/>
</dbReference>
<evidence type="ECO:0000256" key="2">
    <source>
        <dbReference type="ARBA" id="ARBA00006849"/>
    </source>
</evidence>
<dbReference type="PROSITE" id="PS51085">
    <property type="entry name" value="2FE2S_FER_2"/>
    <property type="match status" value="1"/>
</dbReference>
<dbReference type="InterPro" id="IPR002346">
    <property type="entry name" value="Mopterin_DH_FAD-bd"/>
</dbReference>
<keyword evidence="6 14" id="KW-0479">Metal-binding</keyword>
<evidence type="ECO:0000256" key="13">
    <source>
        <dbReference type="PIRSR" id="PIRSR000127-2"/>
    </source>
</evidence>
<dbReference type="InterPro" id="IPR016169">
    <property type="entry name" value="FAD-bd_PCMH_sub2"/>
</dbReference>
<feature type="binding site" evidence="14">
    <location>
        <position position="57"/>
    </location>
    <ligand>
        <name>[2Fe-2S] cluster</name>
        <dbReference type="ChEBI" id="CHEBI:190135"/>
        <label>1</label>
    </ligand>
</feature>
<evidence type="ECO:0000256" key="11">
    <source>
        <dbReference type="ARBA" id="ARBA00034078"/>
    </source>
</evidence>
<feature type="binding site" evidence="14">
    <location>
        <position position="129"/>
    </location>
    <ligand>
        <name>[2Fe-2S] cluster</name>
        <dbReference type="ChEBI" id="CHEBI:190135"/>
        <label>2</label>
    </ligand>
</feature>
<evidence type="ECO:0000256" key="6">
    <source>
        <dbReference type="ARBA" id="ARBA00022723"/>
    </source>
</evidence>
<feature type="binding site" evidence="14">
    <location>
        <position position="602"/>
    </location>
    <ligand>
        <name>Mo-molybdopterin</name>
        <dbReference type="ChEBI" id="CHEBI:71302"/>
    </ligand>
    <ligandPart>
        <name>Mo</name>
        <dbReference type="ChEBI" id="CHEBI:28685"/>
    </ligandPart>
</feature>
<dbReference type="InterPro" id="IPR008274">
    <property type="entry name" value="AldOxase/xan_DH_MoCoBD1"/>
</dbReference>
<evidence type="ECO:0000256" key="9">
    <source>
        <dbReference type="ARBA" id="ARBA00023004"/>
    </source>
</evidence>
<feature type="binding site" evidence="14">
    <location>
        <position position="747"/>
    </location>
    <ligand>
        <name>Mo-molybdopterin</name>
        <dbReference type="ChEBI" id="CHEBI:71302"/>
    </ligand>
    <ligandPart>
        <name>Mo</name>
        <dbReference type="ChEBI" id="CHEBI:28685"/>
    </ligandPart>
</feature>
<keyword evidence="4" id="KW-0285">Flavoprotein</keyword>
<evidence type="ECO:0000256" key="7">
    <source>
        <dbReference type="ARBA" id="ARBA00022827"/>
    </source>
</evidence>
<dbReference type="InterPro" id="IPR037165">
    <property type="entry name" value="AldOxase/xan_DH_Mopterin-bd_sf"/>
</dbReference>
<dbReference type="Pfam" id="PF01799">
    <property type="entry name" value="Fer2_2"/>
    <property type="match status" value="1"/>
</dbReference>
<dbReference type="OMA" id="PHPTQER"/>
<dbReference type="GO" id="GO:0071949">
    <property type="term" value="F:FAD binding"/>
    <property type="evidence" value="ECO:0007669"/>
    <property type="project" value="InterPro"/>
</dbReference>
<dbReference type="Gene3D" id="3.30.465.10">
    <property type="match status" value="1"/>
</dbReference>
<dbReference type="OrthoDB" id="8300278at2759"/>
<feature type="domain" description="2Fe-2S ferredoxin-type" evidence="15">
    <location>
        <begin position="19"/>
        <end position="105"/>
    </location>
</feature>
<dbReference type="InterPro" id="IPR002888">
    <property type="entry name" value="2Fe-2S-bd"/>
</dbReference>
<dbReference type="PROSITE" id="PS00197">
    <property type="entry name" value="2FE2S_FER_1"/>
    <property type="match status" value="1"/>
</dbReference>
<dbReference type="Pfam" id="PF00941">
    <property type="entry name" value="FAD_binding_5"/>
    <property type="match status" value="1"/>
</dbReference>
<dbReference type="InterPro" id="IPR016167">
    <property type="entry name" value="FAD-bd_PCMH_sub1"/>
</dbReference>
<dbReference type="InterPro" id="IPR036010">
    <property type="entry name" value="2Fe-2S_ferredoxin-like_sf"/>
</dbReference>
<organism evidence="17 18">
    <name type="scientific">Conidiobolus coronatus (strain ATCC 28846 / CBS 209.66 / NRRL 28638)</name>
    <name type="common">Delacroixia coronata</name>
    <dbReference type="NCBI Taxonomy" id="796925"/>
    <lineage>
        <taxon>Eukaryota</taxon>
        <taxon>Fungi</taxon>
        <taxon>Fungi incertae sedis</taxon>
        <taxon>Zoopagomycota</taxon>
        <taxon>Entomophthoromycotina</taxon>
        <taxon>Entomophthoromycetes</taxon>
        <taxon>Entomophthorales</taxon>
        <taxon>Ancylistaceae</taxon>
        <taxon>Conidiobolus</taxon>
    </lineage>
</organism>
<dbReference type="GO" id="GO:0016491">
    <property type="term" value="F:oxidoreductase activity"/>
    <property type="evidence" value="ECO:0007669"/>
    <property type="project" value="UniProtKB-KW"/>
</dbReference>
<comment type="similarity">
    <text evidence="2">Belongs to the xanthine dehydrogenase family.</text>
</comment>
<sequence length="1167" mass="128989">MIGSEELKQSLTNGTNTNNKLYFYLNKNPVTLENPNPEVTVLDYLRSEGLTGTKLGCGEGGCGACTVVLGNYDTESGQATYLSANACLTPLCSVNGKQVITVEGLGNEKEPHPIQERLAHHHGSQCGFCTPGIVMSLYGILRDNCEPSVADIEEGFDGNLCRCTGYRPILDAAKTFAKDNEEHKACTVGKSKLLGQCLTKDKTFKTYNTQDELQFPQELIDYKTDVSLSANLLQFTNELGYKWLRPSNIDQLIQLKNAFPKAKLIGGNTEVGIEMRLRFMEYKHLVYTGDIKEYTQLNINGETLELGANITLNKLIKELKKALKLVKPHQASTLNALLTNLKWFAGNQIRNFATLAGNIITGSPISDLNPILIATGANLIVESVDGRRSIPMRELYTGYRKNALKENEVAISLEVPLAKESEFVRAYKQAKRKDDDIAIANGFISEKAHAKIKSIDYSEALKIPGVYKIDHKDVPGHNKFGAVIQDEEIFASEEVNTTGQIIAVMLADDKLTARKAANLVKIEYEVLPHVLTIQEAIDQDSLFSQYRHIGRGNLEEEFAQSDHIFEGEHYIAGQEHFYLETQGTLAIPKGEGQEIELISSNQGLNELQMVVAEALDIPFNRVVCKAKRLGGGFGGKESRGTPYGAVAAVAAHTLNRPVRVVLDRDTDMCSSGQRHPFLGKWKLGVTKEGKFKALDVTLYNNAGHSLDLSLGVMDRAVTHVDNCYFFPALNVVGKLAKTNTPSNTAYRGFGGPQGMIICEMMVSEVADKLGIDQLEIRKMNMYEEGQSTHFNNELLDWHVPEMWERILNQSNYNERRELVDKFNSENVWKKRGLAVTPTKFGISFGVKFLNQAGALVHIYTDGSVLLSHGGVEMGQGLHTKMTQICADTLGIPVEQVFISETSTDKVINAAPTAASASSDLNGYAIYNACVELRDRIKPYRDANPNATLKEWAKAAYFDRVNLSANGYYKTPDIGYDFETNQGLLFFYYTSGVSVSEVEIDVLTGDHTILRADIIMDIGQSINVATDIGQIEGAFIQGVGLTTIEEPLFHPDGRTFTKGPGNYKIPGFRDIPQEFYVDILEGKEYKNLKTIKRSKGVGEPPLFMGASVFFAIRDAIKQARLANGITEVLKLTSPATSEKIRLNCQDDLVNLSKVSPKNPTDKLWAHNI</sequence>
<comment type="cofactor">
    <cofactor evidence="11">
        <name>[2Fe-2S] cluster</name>
        <dbReference type="ChEBI" id="CHEBI:190135"/>
    </cofactor>
</comment>
<feature type="binding site" evidence="14">
    <location>
        <position position="633"/>
    </location>
    <ligand>
        <name>Mo-molybdopterin</name>
        <dbReference type="ChEBI" id="CHEBI:71302"/>
    </ligand>
    <ligandPart>
        <name>Mo</name>
        <dbReference type="ChEBI" id="CHEBI:28685"/>
    </ligandPart>
</feature>
<accession>A0A137P4X5</accession>
<dbReference type="FunFam" id="3.10.20.30:FF:000015">
    <property type="entry name" value="Aldehyde oxidase 1"/>
    <property type="match status" value="1"/>
</dbReference>
<keyword evidence="18" id="KW-1185">Reference proteome</keyword>
<dbReference type="InterPro" id="IPR036318">
    <property type="entry name" value="FAD-bd_PCMH-like_sf"/>
</dbReference>
<feature type="binding site" evidence="14">
    <location>
        <position position="161"/>
    </location>
    <ligand>
        <name>[2Fe-2S] cluster</name>
        <dbReference type="ChEBI" id="CHEBI:190135"/>
        <label>2</label>
    </ligand>
</feature>
<dbReference type="FunFam" id="3.30.465.10:FF:000004">
    <property type="entry name" value="Xanthine dehydrogenase/oxidase"/>
    <property type="match status" value="1"/>
</dbReference>
<feature type="binding site" evidence="13">
    <location>
        <position position="367"/>
    </location>
    <ligand>
        <name>FAD</name>
        <dbReference type="ChEBI" id="CHEBI:57692"/>
    </ligand>
</feature>
<keyword evidence="5 14" id="KW-0001">2Fe-2S</keyword>
<evidence type="ECO:0000256" key="4">
    <source>
        <dbReference type="ARBA" id="ARBA00022630"/>
    </source>
</evidence>
<dbReference type="SUPFAM" id="SSF54292">
    <property type="entry name" value="2Fe-2S ferredoxin-like"/>
    <property type="match status" value="1"/>
</dbReference>
<evidence type="ECO:0000256" key="14">
    <source>
        <dbReference type="PIRSR" id="PIRSR000127-3"/>
    </source>
</evidence>
<dbReference type="Gene3D" id="3.30.43.10">
    <property type="entry name" value="Uridine Diphospho-n-acetylenolpyruvylglucosamine Reductase, domain 2"/>
    <property type="match status" value="1"/>
</dbReference>
<dbReference type="AlphaFoldDB" id="A0A137P4X5"/>
<feature type="binding site" evidence="13">
    <location>
        <position position="344"/>
    </location>
    <ligand>
        <name>FAD</name>
        <dbReference type="ChEBI" id="CHEBI:57692"/>
    </ligand>
</feature>
<dbReference type="InterPro" id="IPR016166">
    <property type="entry name" value="FAD-bd_PCMH"/>
</dbReference>
<feature type="binding site" evidence="13">
    <location>
        <position position="749"/>
    </location>
    <ligand>
        <name>substrate</name>
    </ligand>
</feature>
<dbReference type="Gene3D" id="3.90.1170.50">
    <property type="entry name" value="Aldehyde oxidase/xanthine dehydrogenase, a/b hammerhead"/>
    <property type="match status" value="1"/>
</dbReference>